<feature type="compositionally biased region" description="Polar residues" evidence="1">
    <location>
        <begin position="170"/>
        <end position="203"/>
    </location>
</feature>
<proteinExistence type="predicted"/>
<feature type="region of interest" description="Disordered" evidence="1">
    <location>
        <begin position="93"/>
        <end position="203"/>
    </location>
</feature>
<sequence length="203" mass="21882">MMEWDDNTWAPGLSNTTNDGQLPSINLPGGGFDDIELQYQAYDHGIICEDFPNGLPYDASVEDWKTLVTEGLFTKLLSDTTKRGISQVRHRVRAKTMLKIKKEKKMEDGRRTGKGIGRGSSSRKELGRTKGGSTSHNSSNKGGGGSSSSSSSSSASSSANSSQNNSSSNLKDQNVQSYQHQSQTKGEPSTESGLRSSSLKQVK</sequence>
<protein>
    <submittedName>
        <fullName evidence="2">Uncharacterized protein</fullName>
    </submittedName>
</protein>
<evidence type="ECO:0000256" key="1">
    <source>
        <dbReference type="SAM" id="MobiDB-lite"/>
    </source>
</evidence>
<dbReference type="RefSeq" id="XP_031856632.1">
    <property type="nucleotide sequence ID" value="XM_032000741.1"/>
</dbReference>
<dbReference type="EMBL" id="CABVLU010000005">
    <property type="protein sequence ID" value="VVT58080.1"/>
    <property type="molecule type" value="Genomic_DNA"/>
</dbReference>
<dbReference type="Proteomes" id="UP000398389">
    <property type="component" value="Unassembled WGS sequence"/>
</dbReference>
<feature type="compositionally biased region" description="Polar residues" evidence="1">
    <location>
        <begin position="13"/>
        <end position="24"/>
    </location>
</feature>
<gene>
    <name evidence="2" type="ORF">SAPINGB_P006027</name>
</gene>
<organism evidence="2 3">
    <name type="scientific">Magnusiomyces paraingens</name>
    <dbReference type="NCBI Taxonomy" id="2606893"/>
    <lineage>
        <taxon>Eukaryota</taxon>
        <taxon>Fungi</taxon>
        <taxon>Dikarya</taxon>
        <taxon>Ascomycota</taxon>
        <taxon>Saccharomycotina</taxon>
        <taxon>Dipodascomycetes</taxon>
        <taxon>Dipodascales</taxon>
        <taxon>Dipodascaceae</taxon>
        <taxon>Magnusiomyces</taxon>
    </lineage>
</organism>
<name>A0A5E8C4W8_9ASCO</name>
<dbReference type="AlphaFoldDB" id="A0A5E8C4W8"/>
<reference evidence="2 3" key="1">
    <citation type="submission" date="2019-09" db="EMBL/GenBank/DDBJ databases">
        <authorList>
            <person name="Brejova B."/>
        </authorList>
    </citation>
    <scope>NUCLEOTIDE SEQUENCE [LARGE SCALE GENOMIC DNA]</scope>
</reference>
<feature type="compositionally biased region" description="Basic residues" evidence="1">
    <location>
        <begin position="93"/>
        <end position="103"/>
    </location>
</feature>
<feature type="region of interest" description="Disordered" evidence="1">
    <location>
        <begin position="1"/>
        <end position="25"/>
    </location>
</feature>
<accession>A0A5E8C4W8</accession>
<evidence type="ECO:0000313" key="2">
    <source>
        <dbReference type="EMBL" id="VVT58080.1"/>
    </source>
</evidence>
<evidence type="ECO:0000313" key="3">
    <source>
        <dbReference type="Proteomes" id="UP000398389"/>
    </source>
</evidence>
<feature type="compositionally biased region" description="Low complexity" evidence="1">
    <location>
        <begin position="147"/>
        <end position="169"/>
    </location>
</feature>
<keyword evidence="3" id="KW-1185">Reference proteome</keyword>
<dbReference type="GeneID" id="43584841"/>
<feature type="compositionally biased region" description="Low complexity" evidence="1">
    <location>
        <begin position="131"/>
        <end position="140"/>
    </location>
</feature>